<comment type="function">
    <text evidence="6">Catalyzes the conversion of (8S)-3',8-cyclo-7,8-dihydroguanosine 5'-triphosphate to cyclic pyranopterin monophosphate (cPMP).</text>
</comment>
<evidence type="ECO:0000313" key="8">
    <source>
        <dbReference type="EMBL" id="PAF24636.1"/>
    </source>
</evidence>
<organism evidence="8 9">
    <name type="scientific">Shouchella clausii</name>
    <name type="common">Alkalihalobacillus clausii</name>
    <dbReference type="NCBI Taxonomy" id="79880"/>
    <lineage>
        <taxon>Bacteria</taxon>
        <taxon>Bacillati</taxon>
        <taxon>Bacillota</taxon>
        <taxon>Bacilli</taxon>
        <taxon>Bacillales</taxon>
        <taxon>Bacillaceae</taxon>
        <taxon>Shouchella</taxon>
    </lineage>
</organism>
<dbReference type="GeneID" id="86924979"/>
<sequence length="167" mass="18383">MSQFSHYNEDGLPKMVDISSKSATSRTATAECRVRISPHLYEAIHEQSLKKGNPLPVAQVAGIMAAKKTAEWIPMCHPILIQGTDLSFKYEPVKDGYMLVIGATVTVDGNTGVEMEALTAVTAAALTFYDMCKAVDKSMVIEETLLVKKTGGKNGDFYHPRRREKMD</sequence>
<protein>
    <recommendedName>
        <fullName evidence="3 6">Cyclic pyranopterin monophosphate synthase</fullName>
        <ecNumber evidence="3 6">4.6.1.17</ecNumber>
    </recommendedName>
    <alternativeName>
        <fullName evidence="6">Molybdenum cofactor biosynthesis protein C</fullName>
    </alternativeName>
</protein>
<dbReference type="NCBIfam" id="TIGR00581">
    <property type="entry name" value="moaC"/>
    <property type="match status" value="1"/>
</dbReference>
<gene>
    <name evidence="6 8" type="primary">moaC</name>
    <name evidence="8" type="ORF">CHH61_17680</name>
</gene>
<dbReference type="Proteomes" id="UP000216133">
    <property type="component" value="Unassembled WGS sequence"/>
</dbReference>
<dbReference type="HAMAP" id="MF_01224_B">
    <property type="entry name" value="MoaC_B"/>
    <property type="match status" value="1"/>
</dbReference>
<dbReference type="GO" id="GO:0061799">
    <property type="term" value="F:cyclic pyranopterin monophosphate synthase activity"/>
    <property type="evidence" value="ECO:0007669"/>
    <property type="project" value="UniProtKB-UniRule"/>
</dbReference>
<feature type="binding site" evidence="6">
    <location>
        <begin position="75"/>
        <end position="77"/>
    </location>
    <ligand>
        <name>substrate</name>
    </ligand>
</feature>
<accession>A0A268RY23</accession>
<comment type="caution">
    <text evidence="8">The sequence shown here is derived from an EMBL/GenBank/DDBJ whole genome shotgun (WGS) entry which is preliminary data.</text>
</comment>
<comment type="pathway">
    <text evidence="2 6">Cofactor biosynthesis; molybdopterin biosynthesis.</text>
</comment>
<name>A0A268RY23_SHOCL</name>
<comment type="similarity">
    <text evidence="6">Belongs to the MoaC family.</text>
</comment>
<evidence type="ECO:0000256" key="4">
    <source>
        <dbReference type="ARBA" id="ARBA00023150"/>
    </source>
</evidence>
<feature type="domain" description="Molybdopterin cofactor biosynthesis C (MoaC)" evidence="7">
    <location>
        <begin position="15"/>
        <end position="152"/>
    </location>
</feature>
<dbReference type="InterPro" id="IPR002820">
    <property type="entry name" value="Mopterin_CF_biosynth-C_dom"/>
</dbReference>
<evidence type="ECO:0000259" key="7">
    <source>
        <dbReference type="Pfam" id="PF01967"/>
    </source>
</evidence>
<keyword evidence="4 6" id="KW-0501">Molybdenum cofactor biosynthesis</keyword>
<keyword evidence="5 6" id="KW-0456">Lyase</keyword>
<dbReference type="Pfam" id="PF01967">
    <property type="entry name" value="MoaC"/>
    <property type="match status" value="1"/>
</dbReference>
<dbReference type="InterPro" id="IPR023045">
    <property type="entry name" value="MoaC"/>
</dbReference>
<dbReference type="SUPFAM" id="SSF55040">
    <property type="entry name" value="Molybdenum cofactor biosynthesis protein C, MoaC"/>
    <property type="match status" value="1"/>
</dbReference>
<dbReference type="EC" id="4.6.1.17" evidence="3 6"/>
<dbReference type="InterPro" id="IPR036522">
    <property type="entry name" value="MoaC_sf"/>
</dbReference>
<feature type="binding site" evidence="6">
    <location>
        <begin position="115"/>
        <end position="116"/>
    </location>
    <ligand>
        <name>substrate</name>
    </ligand>
</feature>
<dbReference type="NCBIfam" id="NF006870">
    <property type="entry name" value="PRK09364.1"/>
    <property type="match status" value="1"/>
</dbReference>
<evidence type="ECO:0000256" key="5">
    <source>
        <dbReference type="ARBA" id="ARBA00023239"/>
    </source>
</evidence>
<feature type="active site" evidence="6">
    <location>
        <position position="130"/>
    </location>
</feature>
<evidence type="ECO:0000256" key="2">
    <source>
        <dbReference type="ARBA" id="ARBA00005046"/>
    </source>
</evidence>
<evidence type="ECO:0000256" key="6">
    <source>
        <dbReference type="HAMAP-Rule" id="MF_01224"/>
    </source>
</evidence>
<dbReference type="RefSeq" id="WP_094423674.1">
    <property type="nucleotide sequence ID" value="NZ_CP019985.1"/>
</dbReference>
<evidence type="ECO:0000256" key="1">
    <source>
        <dbReference type="ARBA" id="ARBA00001637"/>
    </source>
</evidence>
<dbReference type="UniPathway" id="UPA00344"/>
<evidence type="ECO:0000256" key="3">
    <source>
        <dbReference type="ARBA" id="ARBA00012575"/>
    </source>
</evidence>
<dbReference type="AlphaFoldDB" id="A0A268RY23"/>
<dbReference type="GO" id="GO:0006777">
    <property type="term" value="P:Mo-molybdopterin cofactor biosynthetic process"/>
    <property type="evidence" value="ECO:0007669"/>
    <property type="project" value="UniProtKB-UniRule"/>
</dbReference>
<reference evidence="8 9" key="1">
    <citation type="submission" date="2017-07" db="EMBL/GenBank/DDBJ databases">
        <title>Isolation and whole genome analysis of endospore-forming bacteria from heroin.</title>
        <authorList>
            <person name="Kalinowski J."/>
            <person name="Ahrens B."/>
            <person name="Al-Dilaimi A."/>
            <person name="Winkler A."/>
            <person name="Wibberg D."/>
            <person name="Schleenbecker U."/>
            <person name="Ruckert C."/>
            <person name="Wolfel R."/>
            <person name="Grass G."/>
        </authorList>
    </citation>
    <scope>NUCLEOTIDE SEQUENCE [LARGE SCALE GENOMIC DNA]</scope>
    <source>
        <strain evidence="8 9">7523-2</strain>
    </source>
</reference>
<evidence type="ECO:0000313" key="9">
    <source>
        <dbReference type="Proteomes" id="UP000216133"/>
    </source>
</evidence>
<comment type="catalytic activity">
    <reaction evidence="1 6">
        <text>(8S)-3',8-cyclo-7,8-dihydroguanosine 5'-triphosphate = cyclic pyranopterin phosphate + diphosphate</text>
        <dbReference type="Rhea" id="RHEA:49580"/>
        <dbReference type="ChEBI" id="CHEBI:33019"/>
        <dbReference type="ChEBI" id="CHEBI:59648"/>
        <dbReference type="ChEBI" id="CHEBI:131766"/>
        <dbReference type="EC" id="4.6.1.17"/>
    </reaction>
</comment>
<dbReference type="InterPro" id="IPR050105">
    <property type="entry name" value="MoCo_biosynth_MoaA/MoaC"/>
</dbReference>
<dbReference type="Gene3D" id="3.30.70.640">
    <property type="entry name" value="Molybdopterin cofactor biosynthesis C (MoaC) domain"/>
    <property type="match status" value="1"/>
</dbReference>
<proteinExistence type="inferred from homology"/>
<dbReference type="InterPro" id="IPR047594">
    <property type="entry name" value="MoaC_bact/euk"/>
</dbReference>
<dbReference type="EMBL" id="NPBS01000101">
    <property type="protein sequence ID" value="PAF24636.1"/>
    <property type="molecule type" value="Genomic_DNA"/>
</dbReference>
<dbReference type="PANTHER" id="PTHR22960">
    <property type="entry name" value="MOLYBDOPTERIN COFACTOR SYNTHESIS PROTEIN A"/>
    <property type="match status" value="1"/>
</dbReference>
<comment type="subunit">
    <text evidence="6">Homohexamer; trimer of dimers.</text>
</comment>